<organism evidence="1 2">
    <name type="scientific">Bacillus mycoides</name>
    <dbReference type="NCBI Taxonomy" id="1405"/>
    <lineage>
        <taxon>Bacteria</taxon>
        <taxon>Bacillati</taxon>
        <taxon>Bacillota</taxon>
        <taxon>Bacilli</taxon>
        <taxon>Bacillales</taxon>
        <taxon>Bacillaceae</taxon>
        <taxon>Bacillus</taxon>
        <taxon>Bacillus cereus group</taxon>
    </lineage>
</organism>
<dbReference type="AlphaFoldDB" id="A0A1E8BDH8"/>
<dbReference type="InterPro" id="IPR029044">
    <property type="entry name" value="Nucleotide-diphossugar_trans"/>
</dbReference>
<dbReference type="RefSeq" id="WP_236735942.1">
    <property type="nucleotide sequence ID" value="NZ_LXLT01000009.1"/>
</dbReference>
<proteinExistence type="predicted"/>
<dbReference type="PATRIC" id="fig|86662.25.peg.369"/>
<name>A0A1E8BDH8_BACMY</name>
<dbReference type="Pfam" id="PF13704">
    <property type="entry name" value="Glyco_tranf_2_4"/>
    <property type="match status" value="1"/>
</dbReference>
<reference evidence="1 2" key="1">
    <citation type="submission" date="2016-05" db="EMBL/GenBank/DDBJ databases">
        <title>Bacillus thuringiensis and Bacillus weihenstephanensis as novel biocontrol agents of wilt causing Verticillium species.</title>
        <authorList>
            <person name="Hollensteiner J."/>
            <person name="Wemheuer F."/>
            <person name="Harting R."/>
            <person name="Kolarzyk A."/>
            <person name="Diaz-Valerio S."/>
            <person name="Poehlein A."/>
            <person name="Brzuszkiewicz E."/>
            <person name="Nesemann K."/>
            <person name="Braus-Stromeyer S."/>
            <person name="Braus G."/>
            <person name="Daniel R."/>
            <person name="Liesegang H."/>
        </authorList>
    </citation>
    <scope>NUCLEOTIDE SEQUENCE [LARGE SCALE GENOMIC DNA]</scope>
    <source>
        <strain evidence="1 2">GOE8</strain>
    </source>
</reference>
<dbReference type="Gene3D" id="3.90.550.10">
    <property type="entry name" value="Spore Coat Polysaccharide Biosynthesis Protein SpsA, Chain A"/>
    <property type="match status" value="1"/>
</dbReference>
<dbReference type="SUPFAM" id="SSF53448">
    <property type="entry name" value="Nucleotide-diphospho-sugar transferases"/>
    <property type="match status" value="1"/>
</dbReference>
<evidence type="ECO:0008006" key="3">
    <source>
        <dbReference type="Google" id="ProtNLM"/>
    </source>
</evidence>
<protein>
    <recommendedName>
        <fullName evidence="3">Glycosyl transferase family 2</fullName>
    </recommendedName>
</protein>
<gene>
    <name evidence="1" type="ORF">BWGOE8_03890</name>
</gene>
<dbReference type="PANTHER" id="PTHR43630">
    <property type="entry name" value="POLY-BETA-1,6-N-ACETYL-D-GLUCOSAMINE SYNTHASE"/>
    <property type="match status" value="1"/>
</dbReference>
<dbReference type="PANTHER" id="PTHR43630:SF2">
    <property type="entry name" value="GLYCOSYLTRANSFERASE"/>
    <property type="match status" value="1"/>
</dbReference>
<sequence>MITKPRLLLSMVVKNEENRYLHRALEHHLPFVDHVVIVDDASTDGTIELCKKLLKNTPYTLIENENSMFTNEVQLRQKQWEETVKLKPEWILNLDADEIFESGFEQEIGNILTHNHYDAVYFRLYDMWSETHYRDDDYWKAHRYYRPFLIRYHDELTYSWNNSPLHCGRFPNTISQFPYTCHSSRIKHYGWAQENDRKRKYKRYKKLDPDAIYGWKEQYDSILDPTPNLVKWED</sequence>
<accession>A0A1E8BDH8</accession>
<dbReference type="Proteomes" id="UP000175706">
    <property type="component" value="Unassembled WGS sequence"/>
</dbReference>
<comment type="caution">
    <text evidence="1">The sequence shown here is derived from an EMBL/GenBank/DDBJ whole genome shotgun (WGS) entry which is preliminary data.</text>
</comment>
<evidence type="ECO:0000313" key="2">
    <source>
        <dbReference type="Proteomes" id="UP000175706"/>
    </source>
</evidence>
<evidence type="ECO:0000313" key="1">
    <source>
        <dbReference type="EMBL" id="OFD85133.1"/>
    </source>
</evidence>
<dbReference type="EMBL" id="LXLT01000009">
    <property type="protein sequence ID" value="OFD85133.1"/>
    <property type="molecule type" value="Genomic_DNA"/>
</dbReference>